<evidence type="ECO:0000256" key="2">
    <source>
        <dbReference type="ARBA" id="ARBA00022737"/>
    </source>
</evidence>
<keyword evidence="4" id="KW-1185">Reference proteome</keyword>
<dbReference type="Gramene" id="Solyc03g081200.2.1">
    <property type="protein sequence ID" value="Solyc03g081200.2.1"/>
    <property type="gene ID" value="Solyc03g081200.2"/>
</dbReference>
<dbReference type="InterPro" id="IPR045159">
    <property type="entry name" value="DCAF7-like"/>
</dbReference>
<sequence>MSFDEDILTLKPVPNLSFEHPYLPTSLMLHSIPSASLKTNEILASSSVYGINSTTSEYCTPLTSFDWKEVEPRRIGTSTIDTTCTIWDVEKGVVETQLIPHDKEVFDIAWDIRSPAMPVAELERHQASVNAIAWAPQSCRHICSAGADGLTLI</sequence>
<dbReference type="SUPFAM" id="SSF50978">
    <property type="entry name" value="WD40 repeat-like"/>
    <property type="match status" value="1"/>
</dbReference>
<dbReference type="InterPro" id="IPR036322">
    <property type="entry name" value="WD40_repeat_dom_sf"/>
</dbReference>
<organism evidence="3">
    <name type="scientific">Solanum lycopersicum</name>
    <name type="common">Tomato</name>
    <name type="synonym">Lycopersicon esculentum</name>
    <dbReference type="NCBI Taxonomy" id="4081"/>
    <lineage>
        <taxon>Eukaryota</taxon>
        <taxon>Viridiplantae</taxon>
        <taxon>Streptophyta</taxon>
        <taxon>Embryophyta</taxon>
        <taxon>Tracheophyta</taxon>
        <taxon>Spermatophyta</taxon>
        <taxon>Magnoliopsida</taxon>
        <taxon>eudicotyledons</taxon>
        <taxon>Gunneridae</taxon>
        <taxon>Pentapetalae</taxon>
        <taxon>asterids</taxon>
        <taxon>lamiids</taxon>
        <taxon>Solanales</taxon>
        <taxon>Solanaceae</taxon>
        <taxon>Solanoideae</taxon>
        <taxon>Solaneae</taxon>
        <taxon>Solanum</taxon>
        <taxon>Solanum subgen. Lycopersicon</taxon>
    </lineage>
</organism>
<dbReference type="InParanoid" id="A0A3Q7FMG1"/>
<dbReference type="PaxDb" id="4081-Solyc03g081200.1.1"/>
<accession>A0A3Q7FMG1</accession>
<reference evidence="3" key="2">
    <citation type="submission" date="2019-01" db="UniProtKB">
        <authorList>
            <consortium name="EnsemblPlants"/>
        </authorList>
    </citation>
    <scope>IDENTIFICATION</scope>
    <source>
        <strain evidence="3">cv. Heinz 1706</strain>
    </source>
</reference>
<evidence type="ECO:0000256" key="1">
    <source>
        <dbReference type="ARBA" id="ARBA00022574"/>
    </source>
</evidence>
<keyword evidence="2" id="KW-0677">Repeat</keyword>
<protein>
    <submittedName>
        <fullName evidence="3">Uncharacterized protein</fullName>
    </submittedName>
</protein>
<dbReference type="STRING" id="4081.A0A3Q7FMG1"/>
<keyword evidence="1" id="KW-0853">WD repeat</keyword>
<dbReference type="AlphaFoldDB" id="A0A3Q7FMG1"/>
<dbReference type="InterPro" id="IPR015943">
    <property type="entry name" value="WD40/YVTN_repeat-like_dom_sf"/>
</dbReference>
<name>A0A3Q7FMG1_SOLLC</name>
<dbReference type="Gene3D" id="2.130.10.10">
    <property type="entry name" value="YVTN repeat-like/Quinoprotein amine dehydrogenase"/>
    <property type="match status" value="2"/>
</dbReference>
<reference evidence="3" key="1">
    <citation type="journal article" date="2012" name="Nature">
        <title>The tomato genome sequence provides insights into fleshy fruit evolution.</title>
        <authorList>
            <consortium name="Tomato Genome Consortium"/>
        </authorList>
    </citation>
    <scope>NUCLEOTIDE SEQUENCE [LARGE SCALE GENOMIC DNA]</scope>
    <source>
        <strain evidence="3">cv. Heinz 1706</strain>
    </source>
</reference>
<dbReference type="Proteomes" id="UP000004994">
    <property type="component" value="Chromosome 3"/>
</dbReference>
<dbReference type="GO" id="GO:0005634">
    <property type="term" value="C:nucleus"/>
    <property type="evidence" value="ECO:0000318"/>
    <property type="project" value="GO_Central"/>
</dbReference>
<evidence type="ECO:0000313" key="4">
    <source>
        <dbReference type="Proteomes" id="UP000004994"/>
    </source>
</evidence>
<evidence type="ECO:0000313" key="3">
    <source>
        <dbReference type="EnsemblPlants" id="Solyc03g081200.2.1"/>
    </source>
</evidence>
<dbReference type="EnsemblPlants" id="Solyc03g081200.2.1">
    <property type="protein sequence ID" value="Solyc03g081200.2.1"/>
    <property type="gene ID" value="Solyc03g081200.2"/>
</dbReference>
<dbReference type="PANTHER" id="PTHR19919">
    <property type="entry name" value="WD REPEAT CONTAINING PROTEIN"/>
    <property type="match status" value="1"/>
</dbReference>
<proteinExistence type="predicted"/>